<reference evidence="1" key="1">
    <citation type="journal article" date="2023" name="G3 (Bethesda)">
        <title>A reference genome for the long-term kleptoplast-retaining sea slug Elysia crispata morphotype clarki.</title>
        <authorList>
            <person name="Eastman K.E."/>
            <person name="Pendleton A.L."/>
            <person name="Shaikh M.A."/>
            <person name="Suttiyut T."/>
            <person name="Ogas R."/>
            <person name="Tomko P."/>
            <person name="Gavelis G."/>
            <person name="Widhalm J.R."/>
            <person name="Wisecaver J.H."/>
        </authorList>
    </citation>
    <scope>NUCLEOTIDE SEQUENCE</scope>
    <source>
        <strain evidence="1">ECLA1</strain>
    </source>
</reference>
<protein>
    <submittedName>
        <fullName evidence="1">Uncharacterized protein</fullName>
    </submittedName>
</protein>
<accession>A0AAE0XZK7</accession>
<name>A0AAE0XZK7_9GAST</name>
<dbReference type="Proteomes" id="UP001283361">
    <property type="component" value="Unassembled WGS sequence"/>
</dbReference>
<evidence type="ECO:0000313" key="1">
    <source>
        <dbReference type="EMBL" id="KAK3725675.1"/>
    </source>
</evidence>
<gene>
    <name evidence="1" type="ORF">RRG08_043092</name>
</gene>
<sequence>MKTSILTRSSGDSENVNPYMISRWLGERQSLEDLQVTSGSSILTKSTGDVTNVHHYVNLYKNFKPSTTHNSSAEGCLCGTAV</sequence>
<comment type="caution">
    <text evidence="1">The sequence shown here is derived from an EMBL/GenBank/DDBJ whole genome shotgun (WGS) entry which is preliminary data.</text>
</comment>
<keyword evidence="2" id="KW-1185">Reference proteome</keyword>
<dbReference type="EMBL" id="JAWDGP010007329">
    <property type="protein sequence ID" value="KAK3725675.1"/>
    <property type="molecule type" value="Genomic_DNA"/>
</dbReference>
<evidence type="ECO:0000313" key="2">
    <source>
        <dbReference type="Proteomes" id="UP001283361"/>
    </source>
</evidence>
<organism evidence="1 2">
    <name type="scientific">Elysia crispata</name>
    <name type="common">lettuce slug</name>
    <dbReference type="NCBI Taxonomy" id="231223"/>
    <lineage>
        <taxon>Eukaryota</taxon>
        <taxon>Metazoa</taxon>
        <taxon>Spiralia</taxon>
        <taxon>Lophotrochozoa</taxon>
        <taxon>Mollusca</taxon>
        <taxon>Gastropoda</taxon>
        <taxon>Heterobranchia</taxon>
        <taxon>Euthyneura</taxon>
        <taxon>Panpulmonata</taxon>
        <taxon>Sacoglossa</taxon>
        <taxon>Placobranchoidea</taxon>
        <taxon>Plakobranchidae</taxon>
        <taxon>Elysia</taxon>
    </lineage>
</organism>
<dbReference type="AlphaFoldDB" id="A0AAE0XZK7"/>
<proteinExistence type="predicted"/>